<evidence type="ECO:0000313" key="3">
    <source>
        <dbReference type="Proteomes" id="UP000887159"/>
    </source>
</evidence>
<feature type="region of interest" description="Disordered" evidence="1">
    <location>
        <begin position="481"/>
        <end position="500"/>
    </location>
</feature>
<comment type="caution">
    <text evidence="2">The sequence shown here is derived from an EMBL/GenBank/DDBJ whole genome shotgun (WGS) entry which is preliminary data.</text>
</comment>
<keyword evidence="3" id="KW-1185">Reference proteome</keyword>
<feature type="compositionally biased region" description="Basic and acidic residues" evidence="1">
    <location>
        <begin position="488"/>
        <end position="500"/>
    </location>
</feature>
<feature type="region of interest" description="Disordered" evidence="1">
    <location>
        <begin position="225"/>
        <end position="244"/>
    </location>
</feature>
<evidence type="ECO:0000313" key="2">
    <source>
        <dbReference type="EMBL" id="GFX98514.1"/>
    </source>
</evidence>
<gene>
    <name evidence="2" type="ORF">TNCV_1500921</name>
</gene>
<dbReference type="Proteomes" id="UP000887159">
    <property type="component" value="Unassembled WGS sequence"/>
</dbReference>
<evidence type="ECO:0000256" key="1">
    <source>
        <dbReference type="SAM" id="MobiDB-lite"/>
    </source>
</evidence>
<feature type="compositionally biased region" description="Basic and acidic residues" evidence="1">
    <location>
        <begin position="407"/>
        <end position="420"/>
    </location>
</feature>
<proteinExistence type="predicted"/>
<feature type="region of interest" description="Disordered" evidence="1">
    <location>
        <begin position="400"/>
        <end position="424"/>
    </location>
</feature>
<dbReference type="EMBL" id="BMAU01021203">
    <property type="protein sequence ID" value="GFX98514.1"/>
    <property type="molecule type" value="Genomic_DNA"/>
</dbReference>
<name>A0A8X6RTE0_TRICX</name>
<organism evidence="2 3">
    <name type="scientific">Trichonephila clavipes</name>
    <name type="common">Golden silk orbweaver</name>
    <name type="synonym">Nephila clavipes</name>
    <dbReference type="NCBI Taxonomy" id="2585209"/>
    <lineage>
        <taxon>Eukaryota</taxon>
        <taxon>Metazoa</taxon>
        <taxon>Ecdysozoa</taxon>
        <taxon>Arthropoda</taxon>
        <taxon>Chelicerata</taxon>
        <taxon>Arachnida</taxon>
        <taxon>Araneae</taxon>
        <taxon>Araneomorphae</taxon>
        <taxon>Entelegynae</taxon>
        <taxon>Araneoidea</taxon>
        <taxon>Nephilidae</taxon>
        <taxon>Trichonephila</taxon>
    </lineage>
</organism>
<accession>A0A8X6RTE0</accession>
<dbReference type="AlphaFoldDB" id="A0A8X6RTE0"/>
<reference evidence="2" key="1">
    <citation type="submission" date="2020-08" db="EMBL/GenBank/DDBJ databases">
        <title>Multicomponent nature underlies the extraordinary mechanical properties of spider dragline silk.</title>
        <authorList>
            <person name="Kono N."/>
            <person name="Nakamura H."/>
            <person name="Mori M."/>
            <person name="Yoshida Y."/>
            <person name="Ohtoshi R."/>
            <person name="Malay A.D."/>
            <person name="Moran D.A.P."/>
            <person name="Tomita M."/>
            <person name="Numata K."/>
            <person name="Arakawa K."/>
        </authorList>
    </citation>
    <scope>NUCLEOTIDE SEQUENCE</scope>
</reference>
<protein>
    <submittedName>
        <fullName evidence="2">Uncharacterized protein</fullName>
    </submittedName>
</protein>
<sequence length="500" mass="56519">MIHIKKERFFFASPLSGPFRKSFGVEWKLHELPPQDRKSDQVEHGRRGQACNRKKKVFEGIRRVLCAWLAVTGPGPKILPLDLLLPPPLRETKKRKKKESITVRFEFQFLSFARKSLVSPEGQLTEAQLQGSAESAPDTTAGSESCCLMSSVWTLYYWPQLLSSNSTFGALHFNILNTFVAALTEDENTYSFFQQDGATTHTLRRTMNSIYTIFTSELAKKNLSASGPALEKRKEERKKRERENGNFRQVIFHEGSTSTSKIHQTRVIERNCSGNLSKEMLPGSPCSSLDGKLTPSNLGSLEGRGTQFFPPKCVRRNTSVGVFHALISFYPPFTSSSPPPFPISSENLILSPRTKASSRRRLSFVGRESYPCMHPNLKRRVTQRGGSPQRRSDWVTKEFNENLKPLRGKENPPRGYDGPRHALPKGRIKKEKWSSLKHKGATPTSRVLSHAQSAHYAVFCPPLHVSPTPFVSLRHHPRVSRGYSIRRRPQDTKHGDNTLA</sequence>